<dbReference type="RefSeq" id="WP_273638240.1">
    <property type="nucleotide sequence ID" value="NZ_JAQQXP010000001.1"/>
</dbReference>
<sequence length="129" mass="14993">MTSKDSKLIILDRKLESEIDSFINDILKSYEGKSFEPALNKVQDKAIKEWARAKNINYVYMWALIGEGEMLHRVKCKSVIKAGHRIILDAYAMCNSESWGFHRTDLSTYFLISDESESEKYRICSKCKK</sequence>
<keyword evidence="2" id="KW-1185">Reference proteome</keyword>
<proteinExistence type="predicted"/>
<gene>
    <name evidence="1" type="ORF">OIK42_02940</name>
</gene>
<dbReference type="EMBL" id="JAQQXP010000001">
    <property type="protein sequence ID" value="MDC8829712.1"/>
    <property type="molecule type" value="Genomic_DNA"/>
</dbReference>
<accession>A0ABT5KYJ2</accession>
<dbReference type="Proteomes" id="UP001218788">
    <property type="component" value="Unassembled WGS sequence"/>
</dbReference>
<protein>
    <submittedName>
        <fullName evidence="1">Uncharacterized protein</fullName>
    </submittedName>
</protein>
<reference evidence="1 2" key="1">
    <citation type="submission" date="2022-10" db="EMBL/GenBank/DDBJ databases">
        <title>Alteromonas sp. chi3 Genome sequencing.</title>
        <authorList>
            <person name="Park S."/>
        </authorList>
    </citation>
    <scope>NUCLEOTIDE SEQUENCE [LARGE SCALE GENOMIC DNA]</scope>
    <source>
        <strain evidence="2">chi3</strain>
    </source>
</reference>
<comment type="caution">
    <text evidence="1">The sequence shown here is derived from an EMBL/GenBank/DDBJ whole genome shotgun (WGS) entry which is preliminary data.</text>
</comment>
<organism evidence="1 2">
    <name type="scientific">Alteromonas gilva</name>
    <dbReference type="NCBI Taxonomy" id="2987522"/>
    <lineage>
        <taxon>Bacteria</taxon>
        <taxon>Pseudomonadati</taxon>
        <taxon>Pseudomonadota</taxon>
        <taxon>Gammaproteobacteria</taxon>
        <taxon>Alteromonadales</taxon>
        <taxon>Alteromonadaceae</taxon>
        <taxon>Alteromonas/Salinimonas group</taxon>
        <taxon>Alteromonas</taxon>
    </lineage>
</organism>
<name>A0ABT5KYJ2_9ALTE</name>
<evidence type="ECO:0000313" key="1">
    <source>
        <dbReference type="EMBL" id="MDC8829712.1"/>
    </source>
</evidence>
<evidence type="ECO:0000313" key="2">
    <source>
        <dbReference type="Proteomes" id="UP001218788"/>
    </source>
</evidence>